<protein>
    <submittedName>
        <fullName evidence="1">DUF1320 domain-containing protein</fullName>
    </submittedName>
</protein>
<reference evidence="1 2" key="1">
    <citation type="submission" date="2020-02" db="EMBL/GenBank/DDBJ databases">
        <title>Comparative genomics of sulfur disproportionating microorganisms.</title>
        <authorList>
            <person name="Ward L.M."/>
            <person name="Bertran E."/>
            <person name="Johnston D.T."/>
        </authorList>
    </citation>
    <scope>NUCLEOTIDE SEQUENCE [LARGE SCALE GENOMIC DNA]</scope>
    <source>
        <strain evidence="1 2">DSM 3696</strain>
    </source>
</reference>
<dbReference type="AlphaFoldDB" id="A0A7K3NMH7"/>
<comment type="caution">
    <text evidence="1">The sequence shown here is derived from an EMBL/GenBank/DDBJ whole genome shotgun (WGS) entry which is preliminary data.</text>
</comment>
<evidence type="ECO:0000313" key="1">
    <source>
        <dbReference type="EMBL" id="NDY57402.1"/>
    </source>
</evidence>
<gene>
    <name evidence="1" type="ORF">G3N56_11685</name>
</gene>
<evidence type="ECO:0000313" key="2">
    <source>
        <dbReference type="Proteomes" id="UP000469724"/>
    </source>
</evidence>
<dbReference type="RefSeq" id="WP_163302443.1">
    <property type="nucleotide sequence ID" value="NZ_JAAGRQ010000047.1"/>
</dbReference>
<sequence length="142" mass="14906">MYATRQGMVDRYGQDRLIQLTDIHDPPTGGVVDAVLDLALADAANVIHGYARAGGYQVPFAAAPDMVVRWQGDIALYLLYRDAAPEKVAEDYKAAVAQLKDLARGVVVLQAAGVAAPVADGGGTVLLDGAGRTFTGDSMRGF</sequence>
<dbReference type="Proteomes" id="UP000469724">
    <property type="component" value="Unassembled WGS sequence"/>
</dbReference>
<dbReference type="InterPro" id="IPR009752">
    <property type="entry name" value="Phage_Mu_GpJ"/>
</dbReference>
<accession>A0A7K3NMH7</accession>
<dbReference type="EMBL" id="JAAGRQ010000047">
    <property type="protein sequence ID" value="NDY57402.1"/>
    <property type="molecule type" value="Genomic_DNA"/>
</dbReference>
<name>A0A7K3NMH7_9BACT</name>
<dbReference type="Pfam" id="PF07030">
    <property type="entry name" value="Phage_Mu_Gp36"/>
    <property type="match status" value="1"/>
</dbReference>
<keyword evidence="2" id="KW-1185">Reference proteome</keyword>
<organism evidence="1 2">
    <name type="scientific">Desulfolutivibrio sulfodismutans</name>
    <dbReference type="NCBI Taxonomy" id="63561"/>
    <lineage>
        <taxon>Bacteria</taxon>
        <taxon>Pseudomonadati</taxon>
        <taxon>Thermodesulfobacteriota</taxon>
        <taxon>Desulfovibrionia</taxon>
        <taxon>Desulfovibrionales</taxon>
        <taxon>Desulfovibrionaceae</taxon>
        <taxon>Desulfolutivibrio</taxon>
    </lineage>
</organism>
<proteinExistence type="predicted"/>